<dbReference type="AlphaFoldDB" id="A0A9J6QZL0"/>
<dbReference type="Proteomes" id="UP001065549">
    <property type="component" value="Unassembled WGS sequence"/>
</dbReference>
<evidence type="ECO:0000313" key="1">
    <source>
        <dbReference type="EMBL" id="MCU7380945.1"/>
    </source>
</evidence>
<comment type="caution">
    <text evidence="1">The sequence shown here is derived from an EMBL/GenBank/DDBJ whole genome shotgun (WGS) entry which is preliminary data.</text>
</comment>
<proteinExistence type="predicted"/>
<reference evidence="1" key="1">
    <citation type="submission" date="2022-09" db="EMBL/GenBank/DDBJ databases">
        <title>Culturomic study of gut microbiota in children with autism spectrum disorder.</title>
        <authorList>
            <person name="Efimov B.A."/>
            <person name="Chaplin A.V."/>
            <person name="Sokolova S.R."/>
            <person name="Pikina A.P."/>
            <person name="Korzhanova M."/>
            <person name="Belova V."/>
            <person name="Korostin D."/>
        </authorList>
    </citation>
    <scope>NUCLEOTIDE SEQUENCE</scope>
    <source>
        <strain evidence="1">ASD5510</strain>
    </source>
</reference>
<name>A0A9J6QZL0_9FIRM</name>
<keyword evidence="2" id="KW-1185">Reference proteome</keyword>
<dbReference type="InterPro" id="IPR021080">
    <property type="entry name" value="Minor_capsid_protein"/>
</dbReference>
<sequence>MSVKVKLDLDPFEKILSRRDLEEDGEAQLFFTHEVARHCDPYVPMDTGMLKNTKQIDPNRITYPQPYAQKQYYENKGKGLRGKEWDKRMMADRGEEIVTGVANFIGGKAEK</sequence>
<dbReference type="EMBL" id="JAOSHN010000017">
    <property type="protein sequence ID" value="MCU7380945.1"/>
    <property type="molecule type" value="Genomic_DNA"/>
</dbReference>
<accession>A0A9J6QZL0</accession>
<organism evidence="1 2">
    <name type="scientific">Hominibacterium faecale</name>
    <dbReference type="NCBI Taxonomy" id="2839743"/>
    <lineage>
        <taxon>Bacteria</taxon>
        <taxon>Bacillati</taxon>
        <taxon>Bacillota</taxon>
        <taxon>Clostridia</taxon>
        <taxon>Peptostreptococcales</taxon>
        <taxon>Anaerovoracaceae</taxon>
        <taxon>Hominibacterium</taxon>
    </lineage>
</organism>
<protein>
    <submittedName>
        <fullName evidence="1">Minor capsid protein</fullName>
    </submittedName>
</protein>
<evidence type="ECO:0000313" key="2">
    <source>
        <dbReference type="Proteomes" id="UP001065549"/>
    </source>
</evidence>
<dbReference type="Pfam" id="PF11114">
    <property type="entry name" value="Minor_capsid_2"/>
    <property type="match status" value="1"/>
</dbReference>
<gene>
    <name evidence="1" type="ORF">OBO34_21760</name>
</gene>
<dbReference type="RefSeq" id="WP_269478860.1">
    <property type="nucleotide sequence ID" value="NZ_JAOSHN010000017.1"/>
</dbReference>